<gene>
    <name evidence="2" type="ORF">UFOVP171_36</name>
</gene>
<dbReference type="EMBL" id="LR798214">
    <property type="protein sequence ID" value="CAB5194907.1"/>
    <property type="molecule type" value="Genomic_DNA"/>
</dbReference>
<protein>
    <submittedName>
        <fullName evidence="2">Uncharacterized protein</fullName>
    </submittedName>
</protein>
<reference evidence="2" key="1">
    <citation type="submission" date="2020-05" db="EMBL/GenBank/DDBJ databases">
        <authorList>
            <person name="Chiriac C."/>
            <person name="Salcher M."/>
            <person name="Ghai R."/>
            <person name="Kavagutti S V."/>
        </authorList>
    </citation>
    <scope>NUCLEOTIDE SEQUENCE</scope>
</reference>
<evidence type="ECO:0000313" key="2">
    <source>
        <dbReference type="EMBL" id="CAB5194907.1"/>
    </source>
</evidence>
<name>A0A6J7WFP7_9CAUD</name>
<proteinExistence type="predicted"/>
<accession>A0A6J7WFP7</accession>
<organism evidence="2">
    <name type="scientific">uncultured Caudovirales phage</name>
    <dbReference type="NCBI Taxonomy" id="2100421"/>
    <lineage>
        <taxon>Viruses</taxon>
        <taxon>Duplodnaviria</taxon>
        <taxon>Heunggongvirae</taxon>
        <taxon>Uroviricota</taxon>
        <taxon>Caudoviricetes</taxon>
        <taxon>Peduoviridae</taxon>
        <taxon>Maltschvirus</taxon>
        <taxon>Maltschvirus maltsch</taxon>
    </lineage>
</organism>
<feature type="region of interest" description="Disordered" evidence="1">
    <location>
        <begin position="190"/>
        <end position="216"/>
    </location>
</feature>
<evidence type="ECO:0000256" key="1">
    <source>
        <dbReference type="SAM" id="MobiDB-lite"/>
    </source>
</evidence>
<sequence length="216" mass="23000">MSDLIKFAGANLPSVQSLSTSLKALSAGLPAAGGVAILKMDKTGHWVFGSDQTEVESDSRWAINPYSFIHGFIAWGDGAVAGEVMVSVSEPLPDVGAAPPASAKGWETQVGMMLKCISGADTGLECRFTATSVGGKKAVQELAIALAHQVDKDQTKPVPVVVLKKDHYQHKSYGRIYTPVFEVVEWVSLNGPDREPGEDDDLGDEPAPAPARRTRR</sequence>